<feature type="compositionally biased region" description="Basic and acidic residues" evidence="1">
    <location>
        <begin position="30"/>
        <end position="45"/>
    </location>
</feature>
<feature type="region of interest" description="Disordered" evidence="1">
    <location>
        <begin position="1"/>
        <end position="45"/>
    </location>
</feature>
<dbReference type="RefSeq" id="WP_215792510.1">
    <property type="nucleotide sequence ID" value="NZ_JAHKKG010000011.1"/>
</dbReference>
<name>A0ABS5YXT1_9ACTN</name>
<protein>
    <recommendedName>
        <fullName evidence="2">Nucleoside phosphorylase domain-containing protein</fullName>
    </recommendedName>
</protein>
<dbReference type="EMBL" id="JAHKKG010000011">
    <property type="protein sequence ID" value="MBU2668242.1"/>
    <property type="molecule type" value="Genomic_DNA"/>
</dbReference>
<sequence>MTGDMNVGLWNDGGHATVNGDVGGTINRPARPEPDRVEPDRAEPAHGVDVLVVTALLEEFEAARDAAGTTWHKHDADGPVPYLTGERAGLRLALARATTMGARSVAPIAAQLALRLRPQCLAMSGVCAGHPDRTAPGDVVVADPAYEYDEGRLTGTGFTGEHRHYPLDTRQLRAVQEFEPAGLPTYGTVGGEESENWFLERLHHGQEPRLHAARPRYVPPGVWPAMVSRLEGDGLIVLRGRRWNLTRAGRLRIERLMAGDVDGPDRLPFAVLAGPMASGSAVVADPGIWDRLAGMGERKVLAVDMEAATIAMVAHDHRIPDWLVVKGVMDGADPAKDDRFKRFAARASAEVLYALLAERRA</sequence>
<dbReference type="InterPro" id="IPR000845">
    <property type="entry name" value="Nucleoside_phosphorylase_d"/>
</dbReference>
<evidence type="ECO:0000313" key="4">
    <source>
        <dbReference type="Proteomes" id="UP001519654"/>
    </source>
</evidence>
<keyword evidence="4" id="KW-1185">Reference proteome</keyword>
<evidence type="ECO:0000313" key="3">
    <source>
        <dbReference type="EMBL" id="MBU2668242.1"/>
    </source>
</evidence>
<evidence type="ECO:0000256" key="1">
    <source>
        <dbReference type="SAM" id="MobiDB-lite"/>
    </source>
</evidence>
<feature type="domain" description="Nucleoside phosphorylase" evidence="2">
    <location>
        <begin position="274"/>
        <end position="351"/>
    </location>
</feature>
<dbReference type="PANTHER" id="PTHR46832">
    <property type="entry name" value="5'-METHYLTHIOADENOSINE/S-ADENOSYLHOMOCYSTEINE NUCLEOSIDASE"/>
    <property type="match status" value="1"/>
</dbReference>
<accession>A0ABS5YXT1</accession>
<dbReference type="Pfam" id="PF01048">
    <property type="entry name" value="PNP_UDP_1"/>
    <property type="match status" value="1"/>
</dbReference>
<evidence type="ECO:0000259" key="2">
    <source>
        <dbReference type="Pfam" id="PF01048"/>
    </source>
</evidence>
<proteinExistence type="predicted"/>
<dbReference type="PANTHER" id="PTHR46832:SF1">
    <property type="entry name" value="5'-METHYLTHIOADENOSINE_S-ADENOSYLHOMOCYSTEINE NUCLEOSIDASE"/>
    <property type="match status" value="1"/>
</dbReference>
<reference evidence="3 4" key="1">
    <citation type="submission" date="2021-06" db="EMBL/GenBank/DDBJ databases">
        <title>Actinoplanes lichenicola sp. nov., and Actinoplanes ovalisporus sp. nov., isolated from lichen in Thailand.</title>
        <authorList>
            <person name="Saeng-In P."/>
            <person name="Kanchanasin P."/>
            <person name="Yuki M."/>
            <person name="Kudo T."/>
            <person name="Ohkuma M."/>
            <person name="Phongsopitanun W."/>
            <person name="Tanasupawat S."/>
        </authorList>
    </citation>
    <scope>NUCLEOTIDE SEQUENCE [LARGE SCALE GENOMIC DNA]</scope>
    <source>
        <strain evidence="3 4">NBRC 110975</strain>
    </source>
</reference>
<dbReference type="InterPro" id="IPR035994">
    <property type="entry name" value="Nucleoside_phosphorylase_sf"/>
</dbReference>
<organism evidence="3 4">
    <name type="scientific">Paractinoplanes bogorensis</name>
    <dbReference type="NCBI Taxonomy" id="1610840"/>
    <lineage>
        <taxon>Bacteria</taxon>
        <taxon>Bacillati</taxon>
        <taxon>Actinomycetota</taxon>
        <taxon>Actinomycetes</taxon>
        <taxon>Micromonosporales</taxon>
        <taxon>Micromonosporaceae</taxon>
        <taxon>Paractinoplanes</taxon>
    </lineage>
</organism>
<dbReference type="Proteomes" id="UP001519654">
    <property type="component" value="Unassembled WGS sequence"/>
</dbReference>
<dbReference type="SUPFAM" id="SSF53167">
    <property type="entry name" value="Purine and uridine phosphorylases"/>
    <property type="match status" value="1"/>
</dbReference>
<dbReference type="Gene3D" id="3.40.50.1580">
    <property type="entry name" value="Nucleoside phosphorylase domain"/>
    <property type="match status" value="1"/>
</dbReference>
<comment type="caution">
    <text evidence="3">The sequence shown here is derived from an EMBL/GenBank/DDBJ whole genome shotgun (WGS) entry which is preliminary data.</text>
</comment>
<gene>
    <name evidence="3" type="ORF">KOI35_32495</name>
</gene>